<evidence type="ECO:0000256" key="3">
    <source>
        <dbReference type="SAM" id="MobiDB-lite"/>
    </source>
</evidence>
<feature type="compositionally biased region" description="Pro residues" evidence="3">
    <location>
        <begin position="26"/>
        <end position="38"/>
    </location>
</feature>
<evidence type="ECO:0000256" key="1">
    <source>
        <dbReference type="ARBA" id="ARBA00022679"/>
    </source>
</evidence>
<dbReference type="SUPFAM" id="SSF55729">
    <property type="entry name" value="Acyl-CoA N-acyltransferases (Nat)"/>
    <property type="match status" value="1"/>
</dbReference>
<dbReference type="InterPro" id="IPR051556">
    <property type="entry name" value="N-term/lysine_N-AcTrnsfr"/>
</dbReference>
<gene>
    <name evidence="5" type="ORF">CBYS24578_00003787</name>
</gene>
<feature type="region of interest" description="Disordered" evidence="3">
    <location>
        <begin position="1"/>
        <end position="67"/>
    </location>
</feature>
<comment type="caution">
    <text evidence="5">The sequence shown here is derived from an EMBL/GenBank/DDBJ whole genome shotgun (WGS) entry which is preliminary data.</text>
</comment>
<dbReference type="InterPro" id="IPR016181">
    <property type="entry name" value="Acyl_CoA_acyltransferase"/>
</dbReference>
<feature type="compositionally biased region" description="Low complexity" evidence="3">
    <location>
        <begin position="319"/>
        <end position="328"/>
    </location>
</feature>
<name>A0A9N9ULZ1_9HYPO</name>
<sequence length="344" mass="36755">MSLPTNPMKPAQSSIRSFFQPKAPKYAPPPGSQPPTAAPPAEDSTGTNGSLPEPAAPPPREPASIITAPDLPREANIRPITSADITALKRINSLLLQVPYSDIFYDRAADEGGEGRFSRVITWTHEGEEPQVVGGVVCRAEQVSAHSNDRSLYIQSLCLLSPYRSLGLITAALNAVIQAALAEPELSVKHMSAHVWTENEEGLQWYDSRGFKRSASPVNGYYIKLRPDSAWIVKRDLTAIPAPASANGGQQQPVEASATAAVVNLPPMGGPPRPEPASRTGSGQSFQNRRAETEWNDLPADMANGLVPPPRRGAPGTASGHSSRSSSTQRKKRDRSYPAAAFGS</sequence>
<dbReference type="GO" id="GO:0016747">
    <property type="term" value="F:acyltransferase activity, transferring groups other than amino-acyl groups"/>
    <property type="evidence" value="ECO:0007669"/>
    <property type="project" value="InterPro"/>
</dbReference>
<accession>A0A9N9ULZ1</accession>
<dbReference type="OrthoDB" id="47374at2759"/>
<dbReference type="GO" id="GO:0007064">
    <property type="term" value="P:mitotic sister chromatid cohesion"/>
    <property type="evidence" value="ECO:0007669"/>
    <property type="project" value="TreeGrafter"/>
</dbReference>
<reference evidence="6" key="1">
    <citation type="submission" date="2019-06" db="EMBL/GenBank/DDBJ databases">
        <authorList>
            <person name="Broberg M."/>
        </authorList>
    </citation>
    <scope>NUCLEOTIDE SEQUENCE [LARGE SCALE GENOMIC DNA]</scope>
</reference>
<proteinExistence type="predicted"/>
<evidence type="ECO:0000259" key="4">
    <source>
        <dbReference type="PROSITE" id="PS51186"/>
    </source>
</evidence>
<keyword evidence="6" id="KW-1185">Reference proteome</keyword>
<dbReference type="Pfam" id="PF00583">
    <property type="entry name" value="Acetyltransf_1"/>
    <property type="match status" value="1"/>
</dbReference>
<evidence type="ECO:0000313" key="6">
    <source>
        <dbReference type="Proteomes" id="UP000754883"/>
    </source>
</evidence>
<dbReference type="Proteomes" id="UP000754883">
    <property type="component" value="Unassembled WGS sequence"/>
</dbReference>
<dbReference type="Gene3D" id="3.40.630.30">
    <property type="match status" value="1"/>
</dbReference>
<feature type="region of interest" description="Disordered" evidence="3">
    <location>
        <begin position="263"/>
        <end position="344"/>
    </location>
</feature>
<protein>
    <recommendedName>
        <fullName evidence="4">N-acetyltransferase domain-containing protein</fullName>
    </recommendedName>
</protein>
<evidence type="ECO:0000256" key="2">
    <source>
        <dbReference type="ARBA" id="ARBA00023315"/>
    </source>
</evidence>
<dbReference type="GO" id="GO:0031415">
    <property type="term" value="C:NatA complex"/>
    <property type="evidence" value="ECO:0007669"/>
    <property type="project" value="TreeGrafter"/>
</dbReference>
<dbReference type="PANTHER" id="PTHR42919">
    <property type="entry name" value="N-ALPHA-ACETYLTRANSFERASE"/>
    <property type="match status" value="1"/>
</dbReference>
<dbReference type="AlphaFoldDB" id="A0A9N9ULZ1"/>
<dbReference type="PANTHER" id="PTHR42919:SF8">
    <property type="entry name" value="N-ALPHA-ACETYLTRANSFERASE 50"/>
    <property type="match status" value="1"/>
</dbReference>
<dbReference type="EMBL" id="CABFNO020001536">
    <property type="protein sequence ID" value="CAG9995671.1"/>
    <property type="molecule type" value="Genomic_DNA"/>
</dbReference>
<reference evidence="5 6" key="2">
    <citation type="submission" date="2021-10" db="EMBL/GenBank/DDBJ databases">
        <authorList>
            <person name="Piombo E."/>
        </authorList>
    </citation>
    <scope>NUCLEOTIDE SEQUENCE [LARGE SCALE GENOMIC DNA]</scope>
</reference>
<keyword evidence="1" id="KW-0808">Transferase</keyword>
<dbReference type="PROSITE" id="PS51186">
    <property type="entry name" value="GNAT"/>
    <property type="match status" value="1"/>
</dbReference>
<feature type="domain" description="N-acetyltransferase" evidence="4">
    <location>
        <begin position="75"/>
        <end position="238"/>
    </location>
</feature>
<feature type="compositionally biased region" description="Polar residues" evidence="3">
    <location>
        <begin position="279"/>
        <end position="288"/>
    </location>
</feature>
<keyword evidence="2" id="KW-0012">Acyltransferase</keyword>
<dbReference type="InterPro" id="IPR000182">
    <property type="entry name" value="GNAT_dom"/>
</dbReference>
<evidence type="ECO:0000313" key="5">
    <source>
        <dbReference type="EMBL" id="CAG9995671.1"/>
    </source>
</evidence>
<organism evidence="5 6">
    <name type="scientific">Clonostachys byssicola</name>
    <dbReference type="NCBI Taxonomy" id="160290"/>
    <lineage>
        <taxon>Eukaryota</taxon>
        <taxon>Fungi</taxon>
        <taxon>Dikarya</taxon>
        <taxon>Ascomycota</taxon>
        <taxon>Pezizomycotina</taxon>
        <taxon>Sordariomycetes</taxon>
        <taxon>Hypocreomycetidae</taxon>
        <taxon>Hypocreales</taxon>
        <taxon>Bionectriaceae</taxon>
        <taxon>Clonostachys</taxon>
    </lineage>
</organism>